<dbReference type="PANTHER" id="PTHR33406">
    <property type="entry name" value="MEMBRANE PROTEIN MJ1562-RELATED"/>
    <property type="match status" value="1"/>
</dbReference>
<dbReference type="InterPro" id="IPR004869">
    <property type="entry name" value="MMPL_dom"/>
</dbReference>
<organism evidence="8 9">
    <name type="scientific">Saccharibacter floricola DSM 15669</name>
    <dbReference type="NCBI Taxonomy" id="1123227"/>
    <lineage>
        <taxon>Bacteria</taxon>
        <taxon>Pseudomonadati</taxon>
        <taxon>Pseudomonadota</taxon>
        <taxon>Alphaproteobacteria</taxon>
        <taxon>Acetobacterales</taxon>
        <taxon>Acetobacteraceae</taxon>
        <taxon>Saccharibacter</taxon>
    </lineage>
</organism>
<reference evidence="8" key="1">
    <citation type="submission" date="2013-04" db="EMBL/GenBank/DDBJ databases">
        <title>The genome sequencing project of 58 acetic acid bacteria.</title>
        <authorList>
            <person name="Okamoto-Kainuma A."/>
            <person name="Ishikawa M."/>
            <person name="Umino S."/>
            <person name="Koizumi Y."/>
            <person name="Shiwa Y."/>
            <person name="Yoshikawa H."/>
            <person name="Matsutani M."/>
            <person name="Matsushita K."/>
        </authorList>
    </citation>
    <scope>NUCLEOTIDE SEQUENCE</scope>
    <source>
        <strain evidence="8">DSM 15669</strain>
    </source>
</reference>
<name>A0ABQ0NZM2_9PROT</name>
<keyword evidence="2" id="KW-1003">Cell membrane</keyword>
<protein>
    <submittedName>
        <fullName evidence="8">Transporter</fullName>
    </submittedName>
</protein>
<dbReference type="RefSeq" id="WP_018981193.1">
    <property type="nucleotide sequence ID" value="NZ_BAQD01000017.1"/>
</dbReference>
<dbReference type="InterPro" id="IPR050545">
    <property type="entry name" value="Mycobact_MmpL"/>
</dbReference>
<feature type="transmembrane region" description="Helical" evidence="6">
    <location>
        <begin position="711"/>
        <end position="730"/>
    </location>
</feature>
<evidence type="ECO:0000256" key="3">
    <source>
        <dbReference type="ARBA" id="ARBA00022692"/>
    </source>
</evidence>
<feature type="transmembrane region" description="Helical" evidence="6">
    <location>
        <begin position="342"/>
        <end position="361"/>
    </location>
</feature>
<feature type="transmembrane region" description="Helical" evidence="6">
    <location>
        <begin position="367"/>
        <end position="388"/>
    </location>
</feature>
<feature type="transmembrane region" description="Helical" evidence="6">
    <location>
        <begin position="269"/>
        <end position="290"/>
    </location>
</feature>
<keyword evidence="9" id="KW-1185">Reference proteome</keyword>
<evidence type="ECO:0000256" key="1">
    <source>
        <dbReference type="ARBA" id="ARBA00004651"/>
    </source>
</evidence>
<feature type="domain" description="Membrane transport protein MMPL" evidence="7">
    <location>
        <begin position="169"/>
        <end position="390"/>
    </location>
</feature>
<dbReference type="PANTHER" id="PTHR33406:SF13">
    <property type="entry name" value="MEMBRANE PROTEIN YDFJ"/>
    <property type="match status" value="1"/>
</dbReference>
<keyword evidence="5 6" id="KW-0472">Membrane</keyword>
<feature type="transmembrane region" description="Helical" evidence="6">
    <location>
        <begin position="626"/>
        <end position="645"/>
    </location>
</feature>
<proteinExistence type="predicted"/>
<evidence type="ECO:0000256" key="5">
    <source>
        <dbReference type="ARBA" id="ARBA00023136"/>
    </source>
</evidence>
<feature type="transmembrane region" description="Helical" evidence="6">
    <location>
        <begin position="675"/>
        <end position="699"/>
    </location>
</feature>
<keyword evidence="3 6" id="KW-0812">Transmembrane</keyword>
<evidence type="ECO:0000313" key="8">
    <source>
        <dbReference type="EMBL" id="GBQ07003.1"/>
    </source>
</evidence>
<comment type="subcellular location">
    <subcellularLocation>
        <location evidence="1">Cell membrane</location>
        <topology evidence="1">Multi-pass membrane protein</topology>
    </subcellularLocation>
</comment>
<accession>A0ABQ0NZM2</accession>
<gene>
    <name evidence="8" type="ORF">AA15669_1190</name>
</gene>
<dbReference type="SUPFAM" id="SSF82866">
    <property type="entry name" value="Multidrug efflux transporter AcrB transmembrane domain"/>
    <property type="match status" value="2"/>
</dbReference>
<keyword evidence="4 6" id="KW-1133">Transmembrane helix</keyword>
<dbReference type="Proteomes" id="UP001062901">
    <property type="component" value="Unassembled WGS sequence"/>
</dbReference>
<feature type="transmembrane region" description="Helical" evidence="6">
    <location>
        <begin position="416"/>
        <end position="435"/>
    </location>
</feature>
<feature type="transmembrane region" description="Helical" evidence="6">
    <location>
        <begin position="652"/>
        <end position="669"/>
    </location>
</feature>
<sequence length="772" mass="84669">MTRKRLPLLLALLLSIVVAALTFASIGLRMDMQAFLPRPHDARSHFLLDEVTHGANQSLIMASITTPHPQDLPVIAQRFHHALSSTDLFSLILDGPAALNTQKDQALLFAHRYGLAPHDQTRNFSAPALKKDFDRLYDLLQTAASPLVEEIGFKDPTGAYPDTLAALSTSTQPATMDGFWVTPDHHSTLMLLQLRHTSLDTASLKESYHRITDAFERSHLNTPRSRLTLTGSPVFSVMAAHSLRHDMDRLALLSLLLVAGVLYWRFRSLWVLATIAVPFLLSLSASMLVLKLLFGWVHGIALGFGMTMLGVSLDYPVLLLGHRDRGEAISVVLNRIGPSLKMAAFTATVSLSSMIFCGLPGLVQLGLFSAIGIMTAACVTLWIMPALVTQADLATYHQGPSPALLRWEGLRRYRRFCWLVAPPALALLVLCPFKAERQGEVLNPIPATLQAQDRTLRQQLGAPSLSVIGVLQGTSRDHVLEDEERLLAQLPPSLSLEAAASLLPSPARQEERQRALPSRDTLQAALQSTVPNTPFQPDSFAALPGEITHAQTLPPLTLSDLDGTALGHRLQFLLFARQQQWYGVLLPRTDHARQALIEHAQHDPSLMMISLKTAVGDLLRPHIERAALGLLLGTSLALGALFLFLRNTRRALRLTLTLGLIMITLLAILRLHTPIFSIIHLVALAFVLGVAIDYALFFGRPQLDDAERTRTLRTLLTCNIMTVLSFGILASCETPLLHELGLTISIGTALSLGTSFLLMGARPSHHEEHRTA</sequence>
<comment type="caution">
    <text evidence="8">The sequence shown here is derived from an EMBL/GenBank/DDBJ whole genome shotgun (WGS) entry which is preliminary data.</text>
</comment>
<dbReference type="Pfam" id="PF03176">
    <property type="entry name" value="MMPL"/>
    <property type="match status" value="1"/>
</dbReference>
<evidence type="ECO:0000259" key="7">
    <source>
        <dbReference type="Pfam" id="PF03176"/>
    </source>
</evidence>
<dbReference type="Gene3D" id="1.20.1640.10">
    <property type="entry name" value="Multidrug efflux transporter AcrB transmembrane domain"/>
    <property type="match status" value="2"/>
</dbReference>
<feature type="transmembrane region" description="Helical" evidence="6">
    <location>
        <begin position="247"/>
        <end position="264"/>
    </location>
</feature>
<evidence type="ECO:0000256" key="2">
    <source>
        <dbReference type="ARBA" id="ARBA00022475"/>
    </source>
</evidence>
<dbReference type="EMBL" id="BAQD01000017">
    <property type="protein sequence ID" value="GBQ07003.1"/>
    <property type="molecule type" value="Genomic_DNA"/>
</dbReference>
<evidence type="ECO:0000313" key="9">
    <source>
        <dbReference type="Proteomes" id="UP001062901"/>
    </source>
</evidence>
<evidence type="ECO:0000256" key="4">
    <source>
        <dbReference type="ARBA" id="ARBA00022989"/>
    </source>
</evidence>
<feature type="transmembrane region" description="Helical" evidence="6">
    <location>
        <begin position="296"/>
        <end position="321"/>
    </location>
</feature>
<feature type="transmembrane region" description="Helical" evidence="6">
    <location>
        <begin position="742"/>
        <end position="761"/>
    </location>
</feature>
<evidence type="ECO:0000256" key="6">
    <source>
        <dbReference type="SAM" id="Phobius"/>
    </source>
</evidence>